<protein>
    <recommendedName>
        <fullName evidence="1 7">RNA-directed RNA polymerase</fullName>
        <ecNumber evidence="1 7">2.7.7.48</ecNumber>
    </recommendedName>
</protein>
<keyword evidence="5 7" id="KW-0547">Nucleotide-binding</keyword>
<proteinExistence type="predicted"/>
<keyword evidence="7" id="KW-0693">Viral RNA replication</keyword>
<evidence type="ECO:0000256" key="2">
    <source>
        <dbReference type="ARBA" id="ARBA00022484"/>
    </source>
</evidence>
<dbReference type="GO" id="GO:0003968">
    <property type="term" value="F:RNA-directed RNA polymerase activity"/>
    <property type="evidence" value="ECO:0007669"/>
    <property type="project" value="UniProtKB-KW"/>
</dbReference>
<dbReference type="EMBL" id="KU728181">
    <property type="protein sequence ID" value="ANE10467.1"/>
    <property type="molecule type" value="Genomic_RNA"/>
</dbReference>
<feature type="compositionally biased region" description="Basic and acidic residues" evidence="8">
    <location>
        <begin position="505"/>
        <end position="514"/>
    </location>
</feature>
<dbReference type="KEGG" id="vg:27912009"/>
<dbReference type="EC" id="2.7.7.48" evidence="1 7"/>
<evidence type="ECO:0000256" key="1">
    <source>
        <dbReference type="ARBA" id="ARBA00012494"/>
    </source>
</evidence>
<keyword evidence="4 7" id="KW-0548">Nucleotidyltransferase</keyword>
<accession>A0A2Z1Q3S4</accession>
<evidence type="ECO:0000256" key="4">
    <source>
        <dbReference type="ARBA" id="ARBA00022695"/>
    </source>
</evidence>
<dbReference type="GO" id="GO:0003723">
    <property type="term" value="F:RNA binding"/>
    <property type="evidence" value="ECO:0007669"/>
    <property type="project" value="InterPro"/>
</dbReference>
<evidence type="ECO:0000313" key="9">
    <source>
        <dbReference type="EMBL" id="ANE10467.1"/>
    </source>
</evidence>
<evidence type="ECO:0000256" key="7">
    <source>
        <dbReference type="RuleBase" id="RU364050"/>
    </source>
</evidence>
<comment type="catalytic activity">
    <reaction evidence="6 7">
        <text>RNA(n) + a ribonucleoside 5'-triphosphate = RNA(n+1) + diphosphate</text>
        <dbReference type="Rhea" id="RHEA:21248"/>
        <dbReference type="Rhea" id="RHEA-COMP:14527"/>
        <dbReference type="Rhea" id="RHEA-COMP:17342"/>
        <dbReference type="ChEBI" id="CHEBI:33019"/>
        <dbReference type="ChEBI" id="CHEBI:61557"/>
        <dbReference type="ChEBI" id="CHEBI:140395"/>
        <dbReference type="EC" id="2.7.7.48"/>
    </reaction>
</comment>
<dbReference type="GO" id="GO:0006351">
    <property type="term" value="P:DNA-templated transcription"/>
    <property type="evidence" value="ECO:0007669"/>
    <property type="project" value="InterPro"/>
</dbReference>
<dbReference type="GeneID" id="27912009"/>
<dbReference type="Pfam" id="PF02123">
    <property type="entry name" value="RdRP_4"/>
    <property type="match status" value="1"/>
</dbReference>
<dbReference type="SUPFAM" id="SSF56672">
    <property type="entry name" value="DNA/RNA polymerases"/>
    <property type="match status" value="1"/>
</dbReference>
<reference evidence="9 10" key="1">
    <citation type="journal article" date="2016" name="Int. J. Mol. Sci.">
        <title>Two Novel Relative Double-Stranded RNA Mycoviruses Infecting Fusarium poae Strain SX63.</title>
        <authorList>
            <person name="Wang L."/>
            <person name="Zhang J."/>
            <person name="Zhang H."/>
            <person name="Qiu D."/>
            <person name="Guo L."/>
        </authorList>
    </citation>
    <scope>NUCLEOTIDE SEQUENCE [LARGE SCALE GENOMIC DNA]</scope>
    <source>
        <strain evidence="9">SX63</strain>
    </source>
</reference>
<dbReference type="Proteomes" id="UP000250142">
    <property type="component" value="Segment"/>
</dbReference>
<evidence type="ECO:0000256" key="3">
    <source>
        <dbReference type="ARBA" id="ARBA00022679"/>
    </source>
</evidence>
<evidence type="ECO:0000256" key="5">
    <source>
        <dbReference type="ARBA" id="ARBA00022741"/>
    </source>
</evidence>
<keyword evidence="10" id="KW-1185">Reference proteome</keyword>
<dbReference type="RefSeq" id="YP_009253997.1">
    <property type="nucleotide sequence ID" value="NC_030202.1"/>
</dbReference>
<dbReference type="InterPro" id="IPR001795">
    <property type="entry name" value="RNA-dir_pol_luteovirus"/>
</dbReference>
<evidence type="ECO:0000256" key="6">
    <source>
        <dbReference type="ARBA" id="ARBA00048744"/>
    </source>
</evidence>
<keyword evidence="3 7" id="KW-0808">Transferase</keyword>
<sequence>MTDDNFTGSYKLSGKEYLGYDFSKIHSLYKLDRPPTTLASAAVARVMLHPQPDALNLAIPPIHQLSNPLALSPPNVVALGHAWLRNLTLATRITRRKKERLLSSITFGEFKSYEVNSRIGQYTYFPNYSGNLETSCATTLMSLLGNFYPITDTNDLLIKHTPSSTERPQDPYKLGLPYPSFMAYICATVRPGIRVILEADAFEGPLERDHFDAVIDPSVKVLIVIHGSSHVSYYVNSTLLNDELELYRDYAYFNASSFPAATGFSIKQLLPKLDEAYPPNRGRPGGKIHVSLQDIVKNMTLGTGQYALLERAWRYRDANDWEAVIVTTLLLIPYLESYAGVELTLFFLRSASVFFTLPFAEAVKALKEVHNFIRQFSTIPGCGIPSLRITDARAYSDLLYGLDTIPGRSELLNLDFDGELIMRAADPTIRAVPTIDRSGNLFFDYEKYSSYETAAARETFDSILPNRISVESFSSWYDRRMFWAASGGAPGAKVTWTHSSDPQDSSDHEGNSREEKLRINKRGALLAIPEKHFMKVLTNAVDPIQWSVKALKYEPGKLRSILNTSMESYLFQGYLLDIFDNNVLPNTWYASSNSGLPKIMGHVRRLKALKNQVGCMWDYADFNINHTFEGMRLLYETLTAALLKRIDWKNTPGDTQEAYNDIKRISSWVVRARLSTYVQDNDTGNIMKLARSLQSGERGTSFTNTLRSNIDHGIVNRAAAALFGRPLTHTQGDKTGDDVFLLTRTMRDAVLLCALFNLCGFAGQVYKVLVSYPQLGGARGEFVRYGYDASSGAVRGYPIRALSGFVHGEFFHDPIHSPAERGAAILEQYAKLTRRGIHLPRGILESYLARATQLVYTQEGVKHRVNVPLDLILTPAALGGVGISYNPSGLLSSVGSSISELQPIKAAILIPSGEGKTTLAQSHPEYFVDHDQLISLTDLAILKADAVATGHWQKVNAYLRSVSPPPGKVLLTWSPETVPHDSLVIGAFMLTKPSGLRANAANRKSLMLAVQKGSLSRKVFKLCPNHGVLVKNALHCLSAYAVQGGVVRTSFVNEDNVVKPLPRLQLPSLGAHKILRRSKTKVVDYQTMAKFGVESKIPDLDESLLSSGLTAALPARTVSDAIARQAKALDVHLAGLRKVYVKTTLPIELHSTELVTLMRKLLHSLIHGAPNSAGDSNLKPYAPVLHPTHHYGATPSLIRPLGFSNGKALALTIDGQRANLTAVPGRLGKLLTLLKRASRLVRKGDGNAASTVLRFEGFLRSTLAVIGTNSESISNLMAYVEGTFNLYPPQNMTVPAELVSLERDLALSYFEMHYLNTLTLDPPLIRELISVLDTAAHLAVVQTLQEEFPGFLIRD</sequence>
<evidence type="ECO:0000313" key="10">
    <source>
        <dbReference type="Proteomes" id="UP000250142"/>
    </source>
</evidence>
<organism evidence="9 10">
    <name type="scientific">Fusarium poae dsRNA virus 3</name>
    <dbReference type="NCBI Taxonomy" id="1848169"/>
    <lineage>
        <taxon>Viruses</taxon>
        <taxon>Riboviria</taxon>
        <taxon>Orthornavirae</taxon>
        <taxon>Duplornaviricota</taxon>
        <taxon>Chrymotiviricetes</taxon>
        <taxon>Ghabrivirales</taxon>
        <taxon>Alphatotivirineae</taxon>
        <taxon>Fusagraviridae</taxon>
        <taxon>Fusagravirus</taxon>
        <taxon>Fusagravirus hachi</taxon>
    </lineage>
</organism>
<feature type="region of interest" description="Disordered" evidence="8">
    <location>
        <begin position="494"/>
        <end position="514"/>
    </location>
</feature>
<name>A0A2Z1Q3S4_9VIRU</name>
<dbReference type="InterPro" id="IPR043502">
    <property type="entry name" value="DNA/RNA_pol_sf"/>
</dbReference>
<evidence type="ECO:0000256" key="8">
    <source>
        <dbReference type="SAM" id="MobiDB-lite"/>
    </source>
</evidence>
<keyword evidence="2 7" id="KW-0696">RNA-directed RNA polymerase</keyword>
<dbReference type="GO" id="GO:0000166">
    <property type="term" value="F:nucleotide binding"/>
    <property type="evidence" value="ECO:0007669"/>
    <property type="project" value="UniProtKB-KW"/>
</dbReference>